<keyword evidence="3 8" id="KW-0328">Glycosyltransferase</keyword>
<keyword evidence="5" id="KW-0812">Transmembrane</keyword>
<evidence type="ECO:0000256" key="5">
    <source>
        <dbReference type="ARBA" id="ARBA00022692"/>
    </source>
</evidence>
<comment type="similarity">
    <text evidence="2 8">Belongs to the glycosyltransferase 92 family.</text>
</comment>
<protein>
    <recommendedName>
        <fullName evidence="8">Glycosyltransferase family 92 protein</fullName>
        <ecNumber evidence="8">2.4.1.-</ecNumber>
    </recommendedName>
</protein>
<evidence type="ECO:0000256" key="1">
    <source>
        <dbReference type="ARBA" id="ARBA00004167"/>
    </source>
</evidence>
<evidence type="ECO:0000256" key="7">
    <source>
        <dbReference type="ARBA" id="ARBA00023136"/>
    </source>
</evidence>
<dbReference type="Proteomes" id="UP001217089">
    <property type="component" value="Unassembled WGS sequence"/>
</dbReference>
<evidence type="ECO:0000256" key="2">
    <source>
        <dbReference type="ARBA" id="ARBA00007647"/>
    </source>
</evidence>
<dbReference type="Pfam" id="PF01697">
    <property type="entry name" value="Glyco_transf_92"/>
    <property type="match status" value="1"/>
</dbReference>
<keyword evidence="7" id="KW-0472">Membrane</keyword>
<proteinExistence type="inferred from homology"/>
<comment type="caution">
    <text evidence="9">The sequence shown here is derived from an EMBL/GenBank/DDBJ whole genome shotgun (WGS) entry which is preliminary data.</text>
</comment>
<gene>
    <name evidence="9" type="ORF">KUTeg_017827</name>
</gene>
<evidence type="ECO:0000313" key="9">
    <source>
        <dbReference type="EMBL" id="KAJ8304244.1"/>
    </source>
</evidence>
<evidence type="ECO:0000256" key="4">
    <source>
        <dbReference type="ARBA" id="ARBA00022679"/>
    </source>
</evidence>
<sequence>MDAVSGLLTQVCLNSVSYLRLMDSKVQLNMWYYTRWISGKQYGDLYILSAVAKLETSPPTGYRGIVLNVWDDSINSQFYCCLKIGSAYRVARAIQTSFYDKQTTAIASQYICNIPLKNNTSSRVGVVVMDAIAEPSQQLDVIQKCKNVTYTKVYFPKSNEGKLGLCTKIAYSKLNPAHLIEWFEYQKMMGVDKVIAAKQDINSEALRVFKHYEEQGILETIDYPVQLPGDSSMINRTFEVGGRVFPQFSHDEQVSVYHCKERLQGYQYAAVVDFDEFIVSSKNQTTLELIQDLTKQYPKAAAFTFYTTFFFTNKSMPENATLTTTYLQTVGPRWECFKNIYIPTRVKTVTTHTIEPLNSYERKTVPDKTAVLHHYRECIRGEKWKDCSQLKKPDYIMLRHKKEIQSRIKTQMKLINTKR</sequence>
<evidence type="ECO:0000313" key="10">
    <source>
        <dbReference type="Proteomes" id="UP001217089"/>
    </source>
</evidence>
<dbReference type="EMBL" id="JARBDR010000903">
    <property type="protein sequence ID" value="KAJ8304244.1"/>
    <property type="molecule type" value="Genomic_DNA"/>
</dbReference>
<organism evidence="9 10">
    <name type="scientific">Tegillarca granosa</name>
    <name type="common">Malaysian cockle</name>
    <name type="synonym">Anadara granosa</name>
    <dbReference type="NCBI Taxonomy" id="220873"/>
    <lineage>
        <taxon>Eukaryota</taxon>
        <taxon>Metazoa</taxon>
        <taxon>Spiralia</taxon>
        <taxon>Lophotrochozoa</taxon>
        <taxon>Mollusca</taxon>
        <taxon>Bivalvia</taxon>
        <taxon>Autobranchia</taxon>
        <taxon>Pteriomorphia</taxon>
        <taxon>Arcoida</taxon>
        <taxon>Arcoidea</taxon>
        <taxon>Arcidae</taxon>
        <taxon>Tegillarca</taxon>
    </lineage>
</organism>
<evidence type="ECO:0000256" key="6">
    <source>
        <dbReference type="ARBA" id="ARBA00022989"/>
    </source>
</evidence>
<evidence type="ECO:0000256" key="8">
    <source>
        <dbReference type="RuleBase" id="RU366017"/>
    </source>
</evidence>
<keyword evidence="10" id="KW-1185">Reference proteome</keyword>
<evidence type="ECO:0000256" key="3">
    <source>
        <dbReference type="ARBA" id="ARBA00022676"/>
    </source>
</evidence>
<reference evidence="9 10" key="1">
    <citation type="submission" date="2022-12" db="EMBL/GenBank/DDBJ databases">
        <title>Chromosome-level genome of Tegillarca granosa.</title>
        <authorList>
            <person name="Kim J."/>
        </authorList>
    </citation>
    <scope>NUCLEOTIDE SEQUENCE [LARGE SCALE GENOMIC DNA]</scope>
    <source>
        <strain evidence="9">Teg-2019</strain>
        <tissue evidence="9">Adductor muscle</tissue>
    </source>
</reference>
<keyword evidence="6" id="KW-1133">Transmembrane helix</keyword>
<dbReference type="PANTHER" id="PTHR21461">
    <property type="entry name" value="GLYCOSYLTRANSFERASE FAMILY 92 PROTEIN"/>
    <property type="match status" value="1"/>
</dbReference>
<dbReference type="EC" id="2.4.1.-" evidence="8"/>
<name>A0ABQ9EHM2_TEGGR</name>
<accession>A0ABQ9EHM2</accession>
<dbReference type="InterPro" id="IPR008166">
    <property type="entry name" value="Glyco_transf_92"/>
</dbReference>
<keyword evidence="4 8" id="KW-0808">Transferase</keyword>
<comment type="subcellular location">
    <subcellularLocation>
        <location evidence="1">Membrane</location>
        <topology evidence="1">Single-pass membrane protein</topology>
    </subcellularLocation>
</comment>
<dbReference type="PANTHER" id="PTHR21461:SF40">
    <property type="entry name" value="GLYCOSYLTRANSFERASE FAMILY 92 PROTEIN"/>
    <property type="match status" value="1"/>
</dbReference>